<gene>
    <name evidence="2" type="ORF">GCM10011492_30660</name>
</gene>
<dbReference type="Proteomes" id="UP000636793">
    <property type="component" value="Unassembled WGS sequence"/>
</dbReference>
<evidence type="ECO:0000313" key="3">
    <source>
        <dbReference type="Proteomes" id="UP000636793"/>
    </source>
</evidence>
<comment type="caution">
    <text evidence="2">The sequence shown here is derived from an EMBL/GenBank/DDBJ whole genome shotgun (WGS) entry which is preliminary data.</text>
</comment>
<dbReference type="InterPro" id="IPR039420">
    <property type="entry name" value="WalR-like"/>
</dbReference>
<accession>A0A916TC56</accession>
<keyword evidence="1 2" id="KW-0238">DNA-binding</keyword>
<dbReference type="SUPFAM" id="SSF46894">
    <property type="entry name" value="C-terminal effector domain of the bipartite response regulators"/>
    <property type="match status" value="1"/>
</dbReference>
<keyword evidence="3" id="KW-1185">Reference proteome</keyword>
<dbReference type="InterPro" id="IPR016032">
    <property type="entry name" value="Sig_transdc_resp-reg_C-effctor"/>
</dbReference>
<dbReference type="AlphaFoldDB" id="A0A916TC56"/>
<reference evidence="2" key="1">
    <citation type="journal article" date="2014" name="Int. J. Syst. Evol. Microbiol.">
        <title>Complete genome sequence of Corynebacterium casei LMG S-19264T (=DSM 44701T), isolated from a smear-ripened cheese.</title>
        <authorList>
            <consortium name="US DOE Joint Genome Institute (JGI-PGF)"/>
            <person name="Walter F."/>
            <person name="Albersmeier A."/>
            <person name="Kalinowski J."/>
            <person name="Ruckert C."/>
        </authorList>
    </citation>
    <scope>NUCLEOTIDE SEQUENCE</scope>
    <source>
        <strain evidence="2">CGMCC 1.15085</strain>
    </source>
</reference>
<protein>
    <submittedName>
        <fullName evidence="2">DNA-binding response regulator</fullName>
    </submittedName>
</protein>
<sequence length="216" mass="23192">MADPRTRVALIDDLAVVRSGFAITHPGLDVIDTFADTETFLRNPPDVDVVLVDLKLATGAAAGVQQARPAIRSLAAAGHVVCIYTEETRDPVLALCLRAGAQGITHKYDPPTLTTQNVDRVAAGGFVISSSLVGVAELLQRHGKLPDITDKQRQVLRLRARGIGWSDIADQLYIGVAAAHDRMNAVNEKFARYLQSATPADIEREFGLGTGDLLDD</sequence>
<dbReference type="GO" id="GO:0006355">
    <property type="term" value="P:regulation of DNA-templated transcription"/>
    <property type="evidence" value="ECO:0007669"/>
    <property type="project" value="InterPro"/>
</dbReference>
<organism evidence="2 3">
    <name type="scientific">Flexivirga endophytica</name>
    <dbReference type="NCBI Taxonomy" id="1849103"/>
    <lineage>
        <taxon>Bacteria</taxon>
        <taxon>Bacillati</taxon>
        <taxon>Actinomycetota</taxon>
        <taxon>Actinomycetes</taxon>
        <taxon>Micrococcales</taxon>
        <taxon>Dermacoccaceae</taxon>
        <taxon>Flexivirga</taxon>
    </lineage>
</organism>
<dbReference type="GO" id="GO:0003677">
    <property type="term" value="F:DNA binding"/>
    <property type="evidence" value="ECO:0007669"/>
    <property type="project" value="UniProtKB-KW"/>
</dbReference>
<name>A0A916TC56_9MICO</name>
<dbReference type="EMBL" id="BMHI01000004">
    <property type="protein sequence ID" value="GGB37765.1"/>
    <property type="molecule type" value="Genomic_DNA"/>
</dbReference>
<evidence type="ECO:0000313" key="2">
    <source>
        <dbReference type="EMBL" id="GGB37765.1"/>
    </source>
</evidence>
<reference evidence="2" key="2">
    <citation type="submission" date="2020-09" db="EMBL/GenBank/DDBJ databases">
        <authorList>
            <person name="Sun Q."/>
            <person name="Zhou Y."/>
        </authorList>
    </citation>
    <scope>NUCLEOTIDE SEQUENCE</scope>
    <source>
        <strain evidence="2">CGMCC 1.15085</strain>
    </source>
</reference>
<dbReference type="PANTHER" id="PTHR43214:SF43">
    <property type="entry name" value="TWO-COMPONENT RESPONSE REGULATOR"/>
    <property type="match status" value="1"/>
</dbReference>
<dbReference type="RefSeq" id="WP_188837870.1">
    <property type="nucleotide sequence ID" value="NZ_BMHI01000004.1"/>
</dbReference>
<dbReference type="PANTHER" id="PTHR43214">
    <property type="entry name" value="TWO-COMPONENT RESPONSE REGULATOR"/>
    <property type="match status" value="1"/>
</dbReference>
<dbReference type="Gene3D" id="3.40.50.2300">
    <property type="match status" value="1"/>
</dbReference>
<proteinExistence type="predicted"/>
<evidence type="ECO:0000256" key="1">
    <source>
        <dbReference type="ARBA" id="ARBA00023125"/>
    </source>
</evidence>